<proteinExistence type="predicted"/>
<feature type="transmembrane region" description="Helical" evidence="1">
    <location>
        <begin position="35"/>
        <end position="53"/>
    </location>
</feature>
<reference evidence="2 3" key="1">
    <citation type="submission" date="2018-04" db="EMBL/GenBank/DDBJ databases">
        <title>Sphingobacterium sp. M46 Genome.</title>
        <authorList>
            <person name="Cheng J."/>
            <person name="Li Y."/>
        </authorList>
    </citation>
    <scope>NUCLEOTIDE SEQUENCE [LARGE SCALE GENOMIC DNA]</scope>
    <source>
        <strain evidence="2 3">M46</strain>
    </source>
</reference>
<evidence type="ECO:0000313" key="2">
    <source>
        <dbReference type="EMBL" id="PUV22703.1"/>
    </source>
</evidence>
<name>A0A363NPL2_9SPHI</name>
<comment type="caution">
    <text evidence="2">The sequence shown here is derived from an EMBL/GenBank/DDBJ whole genome shotgun (WGS) entry which is preliminary data.</text>
</comment>
<evidence type="ECO:0000313" key="3">
    <source>
        <dbReference type="Proteomes" id="UP000250831"/>
    </source>
</evidence>
<dbReference type="AlphaFoldDB" id="A0A363NPL2"/>
<organism evidence="2 3">
    <name type="scientific">Sphingobacterium athyrii</name>
    <dbReference type="NCBI Taxonomy" id="2152717"/>
    <lineage>
        <taxon>Bacteria</taxon>
        <taxon>Pseudomonadati</taxon>
        <taxon>Bacteroidota</taxon>
        <taxon>Sphingobacteriia</taxon>
        <taxon>Sphingobacteriales</taxon>
        <taxon>Sphingobacteriaceae</taxon>
        <taxon>Sphingobacterium</taxon>
    </lineage>
</organism>
<keyword evidence="1" id="KW-1133">Transmembrane helix</keyword>
<keyword evidence="1" id="KW-0472">Membrane</keyword>
<dbReference type="EMBL" id="QCXX01000006">
    <property type="protein sequence ID" value="PUV22703.1"/>
    <property type="molecule type" value="Genomic_DNA"/>
</dbReference>
<sequence length="66" mass="7603">MHNTGFLGKCLRRVRNSDTFGEIRTKIEHARTGQWLYDSICFFIFLIFGMLSNSKLGKGDTKKLGF</sequence>
<evidence type="ECO:0000256" key="1">
    <source>
        <dbReference type="SAM" id="Phobius"/>
    </source>
</evidence>
<protein>
    <submittedName>
        <fullName evidence="2">Uncharacterized protein</fullName>
    </submittedName>
</protein>
<dbReference type="Proteomes" id="UP000250831">
    <property type="component" value="Unassembled WGS sequence"/>
</dbReference>
<gene>
    <name evidence="2" type="ORF">DCO56_21140</name>
</gene>
<keyword evidence="3" id="KW-1185">Reference proteome</keyword>
<accession>A0A363NPL2</accession>
<keyword evidence="1" id="KW-0812">Transmembrane</keyword>